<keyword evidence="4" id="KW-1185">Reference proteome</keyword>
<name>A0A4U8YN89_9BACT</name>
<organism evidence="3 4">
    <name type="scientific">Desulfoluna butyratoxydans</name>
    <dbReference type="NCBI Taxonomy" id="231438"/>
    <lineage>
        <taxon>Bacteria</taxon>
        <taxon>Pseudomonadati</taxon>
        <taxon>Thermodesulfobacteriota</taxon>
        <taxon>Desulfobacteria</taxon>
        <taxon>Desulfobacterales</taxon>
        <taxon>Desulfolunaceae</taxon>
        <taxon>Desulfoluna</taxon>
    </lineage>
</organism>
<evidence type="ECO:0008006" key="5">
    <source>
        <dbReference type="Google" id="ProtNLM"/>
    </source>
</evidence>
<feature type="region of interest" description="Disordered" evidence="1">
    <location>
        <begin position="114"/>
        <end position="146"/>
    </location>
</feature>
<evidence type="ECO:0000256" key="2">
    <source>
        <dbReference type="SAM" id="SignalP"/>
    </source>
</evidence>
<sequence length="146" mass="15423">MKKLLVLFCSAGVLLMAGCGSEKVTPEDVGKKYMEKRFAGAEANLTELNYDVVDTGDDTATVSIEGSISYKEQIFLEKKGGKWVVAAEAPEATEAVAEAAEADEAVHAEADAVQEPAADVEADAEPVEEAHDAHGDSHAPEEVAHH</sequence>
<dbReference type="PROSITE" id="PS51257">
    <property type="entry name" value="PROKAR_LIPOPROTEIN"/>
    <property type="match status" value="1"/>
</dbReference>
<feature type="chain" id="PRO_5020732042" description="DUF4878 domain-containing protein" evidence="2">
    <location>
        <begin position="18"/>
        <end position="146"/>
    </location>
</feature>
<reference evidence="3 4" key="1">
    <citation type="submission" date="2019-03" db="EMBL/GenBank/DDBJ databases">
        <authorList>
            <person name="Nijsse B."/>
        </authorList>
    </citation>
    <scope>NUCLEOTIDE SEQUENCE [LARGE SCALE GENOMIC DNA]</scope>
    <source>
        <strain evidence="3">Desulfoluna butyratoxydans MSL71</strain>
    </source>
</reference>
<protein>
    <recommendedName>
        <fullName evidence="5">DUF4878 domain-containing protein</fullName>
    </recommendedName>
</protein>
<feature type="signal peptide" evidence="2">
    <location>
        <begin position="1"/>
        <end position="17"/>
    </location>
</feature>
<feature type="compositionally biased region" description="Acidic residues" evidence="1">
    <location>
        <begin position="118"/>
        <end position="127"/>
    </location>
</feature>
<dbReference type="EMBL" id="CAADHO010000005">
    <property type="protein sequence ID" value="VFQ45545.1"/>
    <property type="molecule type" value="Genomic_DNA"/>
</dbReference>
<dbReference type="RefSeq" id="WP_180142221.1">
    <property type="nucleotide sequence ID" value="NZ_CAADHO010000005.1"/>
</dbReference>
<evidence type="ECO:0000256" key="1">
    <source>
        <dbReference type="SAM" id="MobiDB-lite"/>
    </source>
</evidence>
<evidence type="ECO:0000313" key="3">
    <source>
        <dbReference type="EMBL" id="VFQ45545.1"/>
    </source>
</evidence>
<evidence type="ECO:0000313" key="4">
    <source>
        <dbReference type="Proteomes" id="UP000507962"/>
    </source>
</evidence>
<feature type="compositionally biased region" description="Basic and acidic residues" evidence="1">
    <location>
        <begin position="128"/>
        <end position="146"/>
    </location>
</feature>
<keyword evidence="2" id="KW-0732">Signal</keyword>
<dbReference type="Proteomes" id="UP000507962">
    <property type="component" value="Unassembled WGS sequence"/>
</dbReference>
<gene>
    <name evidence="3" type="ORF">MSL71_32030</name>
</gene>
<dbReference type="AlphaFoldDB" id="A0A4U8YN89"/>
<accession>A0A4U8YN89</accession>
<proteinExistence type="predicted"/>